<protein>
    <submittedName>
        <fullName evidence="1">MobP2 family relaxase</fullName>
    </submittedName>
</protein>
<sequence length="407" mass="48592">MTPAVVLKSKFVMPSSAEYKKYVDYIDREDVKKVLKVDRDSKQLNDFQVFHSYMNYMGDDEKQGSLFTNDADQLDENKKIELKDAFTKAEQNGSPLWQDVISFDNTWLEKQGIFISKTGELDEAKIKNVVREAMKVMLDAEQMKETAVWSAAIHYNTDNIHVHIATVEPFPSREKKRLYNKETNQWEEQYRAKRKQGTLDKMKSKVANMIMDRSESRNRINEIIRGAVHDKKENTVDLASFRKTKRLFQKALLKLPEDKRQWQYGYQTINDARPYIDEIVDVYLKTYHKRDMKEFQKLLDDEVQIMKELYGEGSNYQKYKQTKLDDLRKRMGNAVLIEMKTFAKKEESLPLYKGSHQKSYYQKKWQSKCNLDRAIRNLQFHMRKSYHEYQKDRNIEEFDRMLDGYER</sequence>
<dbReference type="Pfam" id="PF18555">
    <property type="entry name" value="MobL"/>
    <property type="match status" value="1"/>
</dbReference>
<evidence type="ECO:0000313" key="1">
    <source>
        <dbReference type="EMBL" id="MFD1707547.1"/>
    </source>
</evidence>
<name>A0ABW4KKF4_9BACI</name>
<keyword evidence="2" id="KW-1185">Reference proteome</keyword>
<gene>
    <name evidence="1" type="primary">mobP2</name>
    <name evidence="1" type="ORF">ACFSCZ_12515</name>
</gene>
<dbReference type="NCBIfam" id="NF041498">
    <property type="entry name" value="MobP2"/>
    <property type="match status" value="1"/>
</dbReference>
<evidence type="ECO:0000313" key="2">
    <source>
        <dbReference type="Proteomes" id="UP001597301"/>
    </source>
</evidence>
<proteinExistence type="predicted"/>
<dbReference type="Proteomes" id="UP001597301">
    <property type="component" value="Unassembled WGS sequence"/>
</dbReference>
<organism evidence="1 2">
    <name type="scientific">Siminovitchia sediminis</name>
    <dbReference type="NCBI Taxonomy" id="1274353"/>
    <lineage>
        <taxon>Bacteria</taxon>
        <taxon>Bacillati</taxon>
        <taxon>Bacillota</taxon>
        <taxon>Bacilli</taxon>
        <taxon>Bacillales</taxon>
        <taxon>Bacillaceae</taxon>
        <taxon>Siminovitchia</taxon>
    </lineage>
</organism>
<dbReference type="InterPro" id="IPR041073">
    <property type="entry name" value="MobL"/>
</dbReference>
<accession>A0ABW4KKF4</accession>
<reference evidence="2" key="1">
    <citation type="journal article" date="2019" name="Int. J. Syst. Evol. Microbiol.">
        <title>The Global Catalogue of Microorganisms (GCM) 10K type strain sequencing project: providing services to taxonomists for standard genome sequencing and annotation.</title>
        <authorList>
            <consortium name="The Broad Institute Genomics Platform"/>
            <consortium name="The Broad Institute Genome Sequencing Center for Infectious Disease"/>
            <person name="Wu L."/>
            <person name="Ma J."/>
        </authorList>
    </citation>
    <scope>NUCLEOTIDE SEQUENCE [LARGE SCALE GENOMIC DNA]</scope>
    <source>
        <strain evidence="2">CGMCC 1.12295</strain>
    </source>
</reference>
<dbReference type="InterPro" id="IPR048101">
    <property type="entry name" value="MobP2"/>
</dbReference>
<dbReference type="RefSeq" id="WP_380774263.1">
    <property type="nucleotide sequence ID" value="NZ_JBHUEO010000037.1"/>
</dbReference>
<comment type="caution">
    <text evidence="1">The sequence shown here is derived from an EMBL/GenBank/DDBJ whole genome shotgun (WGS) entry which is preliminary data.</text>
</comment>
<dbReference type="EMBL" id="JBHUEO010000037">
    <property type="protein sequence ID" value="MFD1707547.1"/>
    <property type="molecule type" value="Genomic_DNA"/>
</dbReference>